<accession>O52515</accession>
<name>O52515_AGRTU</name>
<evidence type="ECO:0000313" key="1">
    <source>
        <dbReference type="EMBL" id="AAC72018.1"/>
    </source>
</evidence>
<reference evidence="1" key="1">
    <citation type="journal article" date="1998" name="J. Bacteriol.">
        <title>Wound-released chemical signals may elicit multiple responses from an Agrobacterium tumefaciens strain containing an octopine-type Ti plasmid.</title>
        <authorList>
            <person name="Kalogeraki V.S."/>
            <person name="Winans S.C."/>
        </authorList>
    </citation>
    <scope>NUCLEOTIDE SEQUENCE</scope>
    <source>
        <plasmid evidence="1">Ti</plasmid>
    </source>
</reference>
<dbReference type="EMBL" id="AF242881">
    <property type="protein sequence ID" value="AAC72018.1"/>
    <property type="molecule type" value="Genomic_DNA"/>
</dbReference>
<sequence length="140" mass="15670">MEHDTTGRTNEYSVRVDEHDTILTPQSKAFRNAELHILVAIAYADQDSLGNELLDIEDLAEYIPAISAEEMYATISDLVINGFINERDIIESRSIRATQLLFETFDAQVMGWNTDADAVELAKLMLANPEHDSPSLAEKT</sequence>
<gene>
    <name evidence="1" type="primary">yne</name>
</gene>
<protein>
    <submittedName>
        <fullName evidence="1">Yne</fullName>
    </submittedName>
</protein>
<proteinExistence type="predicted"/>
<reference evidence="1" key="2">
    <citation type="submission" date="2000-03" db="EMBL/GenBank/DDBJ databases">
        <title>Octopine-type Ti plasmid sequence.</title>
        <authorList>
            <person name="Winans S.C."/>
            <person name="Zhu J."/>
            <person name="Oger P.M."/>
            <person name="Schrammeijer B."/>
            <person name="Hooykaas P.J."/>
            <person name="Farrand S.K."/>
        </authorList>
    </citation>
    <scope>NUCLEOTIDE SEQUENCE</scope>
    <source>
        <plasmid evidence="1">Ti</plasmid>
    </source>
</reference>
<dbReference type="AlphaFoldDB" id="O52515"/>
<geneLocation type="plasmid" evidence="1">
    <name>Ti</name>
</geneLocation>
<dbReference type="RefSeq" id="WP_010892475.1">
    <property type="nucleotide sequence ID" value="NC_002377.1"/>
</dbReference>
<keyword evidence="1" id="KW-0614">Plasmid</keyword>
<organism evidence="1">
    <name type="scientific">Agrobacterium tumefaciens</name>
    <dbReference type="NCBI Taxonomy" id="358"/>
    <lineage>
        <taxon>Bacteria</taxon>
        <taxon>Pseudomonadati</taxon>
        <taxon>Pseudomonadota</taxon>
        <taxon>Alphaproteobacteria</taxon>
        <taxon>Hyphomicrobiales</taxon>
        <taxon>Rhizobiaceae</taxon>
        <taxon>Rhizobium/Agrobacterium group</taxon>
        <taxon>Agrobacterium</taxon>
        <taxon>Agrobacterium tumefaciens complex</taxon>
    </lineage>
</organism>